<proteinExistence type="predicted"/>
<organism evidence="1 2">
    <name type="scientific">Reichenbachiella faecimaris</name>
    <dbReference type="NCBI Taxonomy" id="692418"/>
    <lineage>
        <taxon>Bacteria</taxon>
        <taxon>Pseudomonadati</taxon>
        <taxon>Bacteroidota</taxon>
        <taxon>Cytophagia</taxon>
        <taxon>Cytophagales</taxon>
        <taxon>Reichenbachiellaceae</taxon>
        <taxon>Reichenbachiella</taxon>
    </lineage>
</organism>
<reference evidence="1 2" key="1">
    <citation type="submission" date="2017-04" db="EMBL/GenBank/DDBJ databases">
        <authorList>
            <person name="Afonso C.L."/>
            <person name="Miller P.J."/>
            <person name="Scott M.A."/>
            <person name="Spackman E."/>
            <person name="Goraichik I."/>
            <person name="Dimitrov K.M."/>
            <person name="Suarez D.L."/>
            <person name="Swayne D.E."/>
        </authorList>
    </citation>
    <scope>NUCLEOTIDE SEQUENCE [LARGE SCALE GENOMIC DNA]</scope>
    <source>
        <strain evidence="1 2">DSM 26133</strain>
    </source>
</reference>
<evidence type="ECO:0000313" key="1">
    <source>
        <dbReference type="EMBL" id="SMD39014.1"/>
    </source>
</evidence>
<name>A0A1W2GR29_REIFA</name>
<dbReference type="RefSeq" id="WP_176214857.1">
    <property type="nucleotide sequence ID" value="NZ_FWYF01000005.1"/>
</dbReference>
<sequence length="52" mass="6030">MLQALFSRTKDTGKTLKLKFNKEEKSWVVLKGHSIMFIGGEDQCKTYMNNFS</sequence>
<evidence type="ECO:0000313" key="2">
    <source>
        <dbReference type="Proteomes" id="UP000192472"/>
    </source>
</evidence>
<keyword evidence="2" id="KW-1185">Reference proteome</keyword>
<dbReference type="Proteomes" id="UP000192472">
    <property type="component" value="Unassembled WGS sequence"/>
</dbReference>
<dbReference type="AlphaFoldDB" id="A0A1W2GR29"/>
<gene>
    <name evidence="1" type="ORF">SAMN04488029_4001</name>
</gene>
<protein>
    <submittedName>
        <fullName evidence="1">Uncharacterized protein</fullName>
    </submittedName>
</protein>
<accession>A0A1W2GR29</accession>
<dbReference type="EMBL" id="FWYF01000005">
    <property type="protein sequence ID" value="SMD39014.1"/>
    <property type="molecule type" value="Genomic_DNA"/>
</dbReference>